<dbReference type="InterPro" id="IPR001792">
    <property type="entry name" value="Acylphosphatase-like_dom"/>
</dbReference>
<dbReference type="Pfam" id="PF00708">
    <property type="entry name" value="Acylphosphatase"/>
    <property type="match status" value="1"/>
</dbReference>
<dbReference type="SUPFAM" id="SSF54975">
    <property type="entry name" value="Acylphosphatase/BLUF domain-like"/>
    <property type="match status" value="1"/>
</dbReference>
<feature type="active site" evidence="5">
    <location>
        <position position="37"/>
    </location>
</feature>
<dbReference type="AlphaFoldDB" id="A0A844GV51"/>
<evidence type="ECO:0000256" key="2">
    <source>
        <dbReference type="ARBA" id="ARBA00012150"/>
    </source>
</evidence>
<comment type="similarity">
    <text evidence="1 7">Belongs to the acylphosphatase family.</text>
</comment>
<accession>A0A844GV51</accession>
<dbReference type="InterPro" id="IPR020456">
    <property type="entry name" value="Acylphosphatase"/>
</dbReference>
<evidence type="ECO:0000313" key="10">
    <source>
        <dbReference type="Proteomes" id="UP000437131"/>
    </source>
</evidence>
<evidence type="ECO:0000256" key="7">
    <source>
        <dbReference type="RuleBase" id="RU004168"/>
    </source>
</evidence>
<dbReference type="PROSITE" id="PS00151">
    <property type="entry name" value="ACYLPHOSPHATASE_2"/>
    <property type="match status" value="1"/>
</dbReference>
<protein>
    <recommendedName>
        <fullName evidence="3 5">Acylphosphatase</fullName>
        <ecNumber evidence="2 5">3.6.1.7</ecNumber>
    </recommendedName>
</protein>
<dbReference type="RefSeq" id="WP_155084544.1">
    <property type="nucleotide sequence ID" value="NZ_WMIA01000025.1"/>
</dbReference>
<evidence type="ECO:0000256" key="5">
    <source>
        <dbReference type="PROSITE-ProRule" id="PRU00520"/>
    </source>
</evidence>
<dbReference type="Gene3D" id="3.30.70.100">
    <property type="match status" value="1"/>
</dbReference>
<feature type="domain" description="Acylphosphatase-like" evidence="8">
    <location>
        <begin position="4"/>
        <end position="92"/>
    </location>
</feature>
<evidence type="ECO:0000256" key="3">
    <source>
        <dbReference type="ARBA" id="ARBA00015991"/>
    </source>
</evidence>
<dbReference type="PANTHER" id="PTHR47268">
    <property type="entry name" value="ACYLPHOSPHATASE"/>
    <property type="match status" value="1"/>
</dbReference>
<evidence type="ECO:0000256" key="1">
    <source>
        <dbReference type="ARBA" id="ARBA00005614"/>
    </source>
</evidence>
<dbReference type="InterPro" id="IPR036046">
    <property type="entry name" value="Acylphosphatase-like_dom_sf"/>
</dbReference>
<comment type="caution">
    <text evidence="9">The sequence shown here is derived from an EMBL/GenBank/DDBJ whole genome shotgun (WGS) entry which is preliminary data.</text>
</comment>
<dbReference type="GO" id="GO:0003998">
    <property type="term" value="F:acylphosphatase activity"/>
    <property type="evidence" value="ECO:0007669"/>
    <property type="project" value="UniProtKB-EC"/>
</dbReference>
<evidence type="ECO:0000259" key="8">
    <source>
        <dbReference type="PROSITE" id="PS51160"/>
    </source>
</evidence>
<comment type="catalytic activity">
    <reaction evidence="4 5 6">
        <text>an acyl phosphate + H2O = a carboxylate + phosphate + H(+)</text>
        <dbReference type="Rhea" id="RHEA:14965"/>
        <dbReference type="ChEBI" id="CHEBI:15377"/>
        <dbReference type="ChEBI" id="CHEBI:15378"/>
        <dbReference type="ChEBI" id="CHEBI:29067"/>
        <dbReference type="ChEBI" id="CHEBI:43474"/>
        <dbReference type="ChEBI" id="CHEBI:59918"/>
        <dbReference type="EC" id="3.6.1.7"/>
    </reaction>
</comment>
<reference evidence="9 10" key="1">
    <citation type="submission" date="2019-11" db="EMBL/GenBank/DDBJ databases">
        <title>Isolation of a new High Light Tolerant Cyanobacteria.</title>
        <authorList>
            <person name="Dobson Z."/>
            <person name="Vaughn N."/>
            <person name="Vaughn M."/>
            <person name="Fromme P."/>
            <person name="Mazor Y."/>
        </authorList>
    </citation>
    <scope>NUCLEOTIDE SEQUENCE [LARGE SCALE GENOMIC DNA]</scope>
    <source>
        <strain evidence="9 10">0216</strain>
    </source>
</reference>
<feature type="active site" evidence="5">
    <location>
        <position position="19"/>
    </location>
</feature>
<dbReference type="EC" id="3.6.1.7" evidence="2 5"/>
<dbReference type="PROSITE" id="PS00150">
    <property type="entry name" value="ACYLPHOSPHATASE_1"/>
    <property type="match status" value="1"/>
</dbReference>
<dbReference type="Proteomes" id="UP000437131">
    <property type="component" value="Unassembled WGS sequence"/>
</dbReference>
<evidence type="ECO:0000256" key="6">
    <source>
        <dbReference type="RuleBase" id="RU000553"/>
    </source>
</evidence>
<proteinExistence type="inferred from homology"/>
<sequence length="92" mass="10367">MNKTVRIIVSGKVQGVSFRFYTRNQAKELGIFGYVRNLSNGDVEIVAQGEKTKLDKLINWCYSGSPSAIVRDVKLEVLTESIMNSTDFSIQY</sequence>
<organism evidence="9 10">
    <name type="scientific">Cyanobacterium aponinum 0216</name>
    <dbReference type="NCBI Taxonomy" id="2676140"/>
    <lineage>
        <taxon>Bacteria</taxon>
        <taxon>Bacillati</taxon>
        <taxon>Cyanobacteriota</taxon>
        <taxon>Cyanophyceae</taxon>
        <taxon>Oscillatoriophycideae</taxon>
        <taxon>Chroococcales</taxon>
        <taxon>Geminocystaceae</taxon>
        <taxon>Cyanobacterium</taxon>
    </lineage>
</organism>
<dbReference type="EMBL" id="WMIA01000025">
    <property type="protein sequence ID" value="MTF40337.1"/>
    <property type="molecule type" value="Genomic_DNA"/>
</dbReference>
<dbReference type="PANTHER" id="PTHR47268:SF4">
    <property type="entry name" value="ACYLPHOSPHATASE"/>
    <property type="match status" value="1"/>
</dbReference>
<dbReference type="InterPro" id="IPR017968">
    <property type="entry name" value="Acylphosphatase_CS"/>
</dbReference>
<evidence type="ECO:0000313" key="9">
    <source>
        <dbReference type="EMBL" id="MTF40337.1"/>
    </source>
</evidence>
<name>A0A844GV51_9CHRO</name>
<evidence type="ECO:0000256" key="4">
    <source>
        <dbReference type="ARBA" id="ARBA00047645"/>
    </source>
</evidence>
<dbReference type="PROSITE" id="PS51160">
    <property type="entry name" value="ACYLPHOSPHATASE_3"/>
    <property type="match status" value="1"/>
</dbReference>
<keyword evidence="5 6" id="KW-0378">Hydrolase</keyword>
<gene>
    <name evidence="9" type="ORF">GGC33_15570</name>
</gene>
<dbReference type="PRINTS" id="PR00112">
    <property type="entry name" value="ACYLPHPHTASE"/>
</dbReference>